<reference evidence="2" key="1">
    <citation type="journal article" date="2014" name="Nat. Genet.">
        <title>Genome of the human hookworm Necator americanus.</title>
        <authorList>
            <person name="Tang Y.T."/>
            <person name="Gao X."/>
            <person name="Rosa B.A."/>
            <person name="Abubucker S."/>
            <person name="Hallsworth-Pepin K."/>
            <person name="Martin J."/>
            <person name="Tyagi R."/>
            <person name="Heizer E."/>
            <person name="Zhang X."/>
            <person name="Bhonagiri-Palsikar V."/>
            <person name="Minx P."/>
            <person name="Warren W.C."/>
            <person name="Wang Q."/>
            <person name="Zhan B."/>
            <person name="Hotez P.J."/>
            <person name="Sternberg P.W."/>
            <person name="Dougall A."/>
            <person name="Gaze S.T."/>
            <person name="Mulvenna J."/>
            <person name="Sotillo J."/>
            <person name="Ranganathan S."/>
            <person name="Rabelo E.M."/>
            <person name="Wilson R.K."/>
            <person name="Felgner P.L."/>
            <person name="Bethony J."/>
            <person name="Hawdon J.M."/>
            <person name="Gasser R.B."/>
            <person name="Loukas A."/>
            <person name="Mitreva M."/>
        </authorList>
    </citation>
    <scope>NUCLEOTIDE SEQUENCE [LARGE SCALE GENOMIC DNA]</scope>
</reference>
<protein>
    <recommendedName>
        <fullName evidence="3">Endonuclease/exonuclease/phosphatase domain-containing protein</fullName>
    </recommendedName>
</protein>
<evidence type="ECO:0000313" key="2">
    <source>
        <dbReference type="Proteomes" id="UP000053676"/>
    </source>
</evidence>
<proteinExistence type="predicted"/>
<accession>W2T165</accession>
<dbReference type="KEGG" id="nai:NECAME_12236"/>
<evidence type="ECO:0000313" key="1">
    <source>
        <dbReference type="EMBL" id="ETN75643.1"/>
    </source>
</evidence>
<dbReference type="OrthoDB" id="5824787at2759"/>
<sequence>MTRYGPTLDLTTLIAYAPKSSYEEEVEAFYMDLEKFFRYDHAFCKVSVGDFNAKIGAKERLRNLTLGLTAYNGKNRGRLSEFIMTTKNTQREPAIQEALLVTLDEGVTRWRVP</sequence>
<dbReference type="AlphaFoldDB" id="W2T165"/>
<dbReference type="EMBL" id="KI660283">
    <property type="protein sequence ID" value="ETN75643.1"/>
    <property type="molecule type" value="Genomic_DNA"/>
</dbReference>
<name>W2T165_NECAM</name>
<organism evidence="1 2">
    <name type="scientific">Necator americanus</name>
    <name type="common">Human hookworm</name>
    <dbReference type="NCBI Taxonomy" id="51031"/>
    <lineage>
        <taxon>Eukaryota</taxon>
        <taxon>Metazoa</taxon>
        <taxon>Ecdysozoa</taxon>
        <taxon>Nematoda</taxon>
        <taxon>Chromadorea</taxon>
        <taxon>Rhabditida</taxon>
        <taxon>Rhabditina</taxon>
        <taxon>Rhabditomorpha</taxon>
        <taxon>Strongyloidea</taxon>
        <taxon>Ancylostomatidae</taxon>
        <taxon>Bunostominae</taxon>
        <taxon>Necator</taxon>
    </lineage>
</organism>
<dbReference type="Proteomes" id="UP000053676">
    <property type="component" value="Unassembled WGS sequence"/>
</dbReference>
<gene>
    <name evidence="1" type="ORF">NECAME_12236</name>
</gene>
<evidence type="ECO:0008006" key="3">
    <source>
        <dbReference type="Google" id="ProtNLM"/>
    </source>
</evidence>
<keyword evidence="2" id="KW-1185">Reference proteome</keyword>